<dbReference type="SUPFAM" id="SSF53756">
    <property type="entry name" value="UDP-Glycosyltransferase/glycogen phosphorylase"/>
    <property type="match status" value="1"/>
</dbReference>
<evidence type="ECO:0000256" key="1">
    <source>
        <dbReference type="ARBA" id="ARBA00022676"/>
    </source>
</evidence>
<dbReference type="GO" id="GO:0008610">
    <property type="term" value="P:lipid biosynthetic process"/>
    <property type="evidence" value="ECO:0007669"/>
    <property type="project" value="UniProtKB-ARBA"/>
</dbReference>
<proteinExistence type="predicted"/>
<feature type="domain" description="Glycosyl transferase family 1" evidence="4">
    <location>
        <begin position="211"/>
        <end position="369"/>
    </location>
</feature>
<dbReference type="Pfam" id="PF00534">
    <property type="entry name" value="Glycos_transf_1"/>
    <property type="match status" value="1"/>
</dbReference>
<evidence type="ECO:0000259" key="4">
    <source>
        <dbReference type="Pfam" id="PF00534"/>
    </source>
</evidence>
<keyword evidence="1" id="KW-0328">Glycosyltransferase</keyword>
<dbReference type="RefSeq" id="WP_081844953.1">
    <property type="nucleotide sequence ID" value="NZ_JALN02000001.1"/>
</dbReference>
<feature type="region of interest" description="Disordered" evidence="3">
    <location>
        <begin position="391"/>
        <end position="415"/>
    </location>
</feature>
<dbReference type="OrthoDB" id="9810929at2"/>
<evidence type="ECO:0000259" key="5">
    <source>
        <dbReference type="Pfam" id="PF13439"/>
    </source>
</evidence>
<name>A0A064CG54_9MYCO</name>
<protein>
    <submittedName>
        <fullName evidence="6">Glycosyl transferase</fullName>
    </submittedName>
</protein>
<evidence type="ECO:0000313" key="7">
    <source>
        <dbReference type="Proteomes" id="UP000022835"/>
    </source>
</evidence>
<dbReference type="AlphaFoldDB" id="A0A064CG54"/>
<dbReference type="eggNOG" id="COG0297">
    <property type="taxonomic scope" value="Bacteria"/>
</dbReference>
<dbReference type="InterPro" id="IPR001296">
    <property type="entry name" value="Glyco_trans_1"/>
</dbReference>
<comment type="caution">
    <text evidence="6">The sequence shown here is derived from an EMBL/GenBank/DDBJ whole genome shotgun (WGS) entry which is preliminary data.</text>
</comment>
<dbReference type="InterPro" id="IPR028098">
    <property type="entry name" value="Glyco_trans_4-like_N"/>
</dbReference>
<organism evidence="6 7">
    <name type="scientific">Mycolicibacterium aromaticivorans JS19b1 = JCM 16368</name>
    <dbReference type="NCBI Taxonomy" id="1440774"/>
    <lineage>
        <taxon>Bacteria</taxon>
        <taxon>Bacillati</taxon>
        <taxon>Actinomycetota</taxon>
        <taxon>Actinomycetes</taxon>
        <taxon>Mycobacteriales</taxon>
        <taxon>Mycobacteriaceae</taxon>
        <taxon>Mycolicibacterium</taxon>
    </lineage>
</organism>
<accession>A0A064CG54</accession>
<dbReference type="Pfam" id="PF13439">
    <property type="entry name" value="Glyco_transf_4"/>
    <property type="match status" value="1"/>
</dbReference>
<dbReference type="GO" id="GO:0016758">
    <property type="term" value="F:hexosyltransferase activity"/>
    <property type="evidence" value="ECO:0007669"/>
    <property type="project" value="TreeGrafter"/>
</dbReference>
<dbReference type="EMBL" id="JALN02000001">
    <property type="protein sequence ID" value="KDE97742.1"/>
    <property type="molecule type" value="Genomic_DNA"/>
</dbReference>
<feature type="domain" description="Glycosyltransferase subfamily 4-like N-terminal" evidence="5">
    <location>
        <begin position="26"/>
        <end position="196"/>
    </location>
</feature>
<keyword evidence="7" id="KW-1185">Reference proteome</keyword>
<keyword evidence="2 6" id="KW-0808">Transferase</keyword>
<dbReference type="GO" id="GO:1903509">
    <property type="term" value="P:liposaccharide metabolic process"/>
    <property type="evidence" value="ECO:0007669"/>
    <property type="project" value="UniProtKB-ARBA"/>
</dbReference>
<dbReference type="GO" id="GO:1901137">
    <property type="term" value="P:carbohydrate derivative biosynthetic process"/>
    <property type="evidence" value="ECO:0007669"/>
    <property type="project" value="UniProtKB-ARBA"/>
</dbReference>
<sequence>MKAAVVSAHASPLADTTAPCTDARSRYVAQMSAAVARRGHEVTVYTRRSDPDSPDRVATAHGYTVVHVDVGPPEPVPEAQITEFLGEFGHSLAVQWAEFAPDVAHAHFWTSGVATELATLSSGIPTVQTFHELGAVKERQLGRREAGRDARAKLERLVARHASWVVATCTEEVQELVRFGVSRSRLSVVPCGVDADEFCAHGTCVEQGGRPRIVAAATSLADRGFDTIILALRHIPQAELIIVGGPDPGHLSGSAEVRRLAELASELGVADRVVFTGAIPHSSMPQMLRSADVVISAPWYEGFGTVPLEAMACGIPVIASAVGGTLDTVVDDVTGRLVPPRNPRAIAAAALPILDDAFLRRSLGLAGRDRVCARYTWDRIAEEMLRTYRKATETRGEHDSNRTPGVDSAISRRGS</sequence>
<dbReference type="PANTHER" id="PTHR45947:SF3">
    <property type="entry name" value="SULFOQUINOVOSYL TRANSFERASE SQD2"/>
    <property type="match status" value="1"/>
</dbReference>
<evidence type="ECO:0000313" key="6">
    <source>
        <dbReference type="EMBL" id="KDE97742.1"/>
    </source>
</evidence>
<dbReference type="STRING" id="1440774.Y900_002015"/>
<dbReference type="InterPro" id="IPR050194">
    <property type="entry name" value="Glycosyltransferase_grp1"/>
</dbReference>
<evidence type="ECO:0000256" key="2">
    <source>
        <dbReference type="ARBA" id="ARBA00022679"/>
    </source>
</evidence>
<reference evidence="6" key="1">
    <citation type="submission" date="2014-05" db="EMBL/GenBank/DDBJ databases">
        <title>Genome sequence of Mycobacterium aromaticivorans strain JS19b1T (= DSM 45407T).</title>
        <authorList>
            <person name="Kwak Y."/>
            <person name="Park G.-S."/>
            <person name="Li Q.X."/>
            <person name="Lee S.-E."/>
            <person name="Shin J.-H."/>
        </authorList>
    </citation>
    <scope>NUCLEOTIDE SEQUENCE [LARGE SCALE GENOMIC DNA]</scope>
    <source>
        <strain evidence="6">JS19b1</strain>
    </source>
</reference>
<dbReference type="Proteomes" id="UP000022835">
    <property type="component" value="Unassembled WGS sequence"/>
</dbReference>
<evidence type="ECO:0000256" key="3">
    <source>
        <dbReference type="SAM" id="MobiDB-lite"/>
    </source>
</evidence>
<dbReference type="Gene3D" id="3.40.50.2000">
    <property type="entry name" value="Glycogen Phosphorylase B"/>
    <property type="match status" value="2"/>
</dbReference>
<feature type="compositionally biased region" description="Basic and acidic residues" evidence="3">
    <location>
        <begin position="391"/>
        <end position="401"/>
    </location>
</feature>
<gene>
    <name evidence="6" type="ORF">Y900_002015</name>
</gene>
<dbReference type="PANTHER" id="PTHR45947">
    <property type="entry name" value="SULFOQUINOVOSYL TRANSFERASE SQD2"/>
    <property type="match status" value="1"/>
</dbReference>